<sequence length="564" mass="61981">MSQPKTARPHGGVRGANLSRSSVNFDGPFGRIFRALPAGEYGINDAATEANLSLLANKMSADPDDIKDGPDPEEGGIPAAFTYFGQFIDHDLTFDPASSLQKQNDPDALVDYRTPRFDLDNLYGRGPDDQPYLYEGSTKKFILGKPLAGAPEVNSGARDLQRNQPQLPGSAARALIGDPRNDENAIVSQLQGIWHRFHNAVVDANPGLTFEQVQQEVRFHYQWILVHDFLPKIVAEKVLEAILPGSEQKKPDVQAIHLKYFHPKNEGFMPLEFSAAAYRFGHSMVRPSYRLNNAVGLIPIFARDPAPNLRGFRTMTEGWAIDWRRFIDITPLPYGIFPSDPNDLSDAKNQLRLQLAYKIDTSLVNPLKFLPTSVSDALPPDPPTPANPNPPNPLAELNLKRGWRMRLPTGQAVAKAMGLIPLKDSEIKLGKFTTDPADIAAQIPIDQVVQGDAFKENCPLWTYILAETVESHVTVHALDQEGNLEKRRIPTRKLGPVGGTIVAETFLGLLVSDSSSYISSDPLWKPSLAINGVFGLREMFLHALGTNGAPLQAQLVETGELATA</sequence>
<dbReference type="AlphaFoldDB" id="A0A7W7ZFJ8"/>
<dbReference type="CDD" id="cd09819">
    <property type="entry name" value="An_peroxidase_bacterial_1"/>
    <property type="match status" value="1"/>
</dbReference>
<keyword evidence="3" id="KW-0325">Glycoprotein</keyword>
<comment type="caution">
    <text evidence="5">The sequence shown here is derived from an EMBL/GenBank/DDBJ whole genome shotgun (WGS) entry which is preliminary data.</text>
</comment>
<dbReference type="InterPro" id="IPR010255">
    <property type="entry name" value="Haem_peroxidase_sf"/>
</dbReference>
<dbReference type="GO" id="GO:0004601">
    <property type="term" value="F:peroxidase activity"/>
    <property type="evidence" value="ECO:0007669"/>
    <property type="project" value="InterPro"/>
</dbReference>
<gene>
    <name evidence="5" type="ORF">HDF16_003105</name>
</gene>
<dbReference type="Pfam" id="PF03098">
    <property type="entry name" value="An_peroxidase"/>
    <property type="match status" value="1"/>
</dbReference>
<keyword evidence="6" id="KW-1185">Reference proteome</keyword>
<keyword evidence="2" id="KW-0964">Secreted</keyword>
<dbReference type="Proteomes" id="UP000540989">
    <property type="component" value="Unassembled WGS sequence"/>
</dbReference>
<dbReference type="EMBL" id="JACHIP010000004">
    <property type="protein sequence ID" value="MBB5058391.1"/>
    <property type="molecule type" value="Genomic_DNA"/>
</dbReference>
<evidence type="ECO:0000256" key="2">
    <source>
        <dbReference type="ARBA" id="ARBA00022525"/>
    </source>
</evidence>
<dbReference type="PROSITE" id="PS50292">
    <property type="entry name" value="PEROXIDASE_3"/>
    <property type="match status" value="1"/>
</dbReference>
<accession>A0A7W7ZFJ8</accession>
<comment type="subcellular location">
    <subcellularLocation>
        <location evidence="1">Secreted</location>
    </subcellularLocation>
</comment>
<dbReference type="PANTHER" id="PTHR11475">
    <property type="entry name" value="OXIDASE/PEROXIDASE"/>
    <property type="match status" value="1"/>
</dbReference>
<name>A0A7W7ZFJ8_9BACT</name>
<dbReference type="InterPro" id="IPR037120">
    <property type="entry name" value="Haem_peroxidase_sf_animal"/>
</dbReference>
<dbReference type="GO" id="GO:0005576">
    <property type="term" value="C:extracellular region"/>
    <property type="evidence" value="ECO:0007669"/>
    <property type="project" value="UniProtKB-SubCell"/>
</dbReference>
<proteinExistence type="predicted"/>
<reference evidence="5 6" key="1">
    <citation type="submission" date="2020-08" db="EMBL/GenBank/DDBJ databases">
        <title>Genomic Encyclopedia of Type Strains, Phase IV (KMG-V): Genome sequencing to study the core and pangenomes of soil and plant-associated prokaryotes.</title>
        <authorList>
            <person name="Whitman W."/>
        </authorList>
    </citation>
    <scope>NUCLEOTIDE SEQUENCE [LARGE SCALE GENOMIC DNA]</scope>
    <source>
        <strain evidence="5 6">M8UP14</strain>
    </source>
</reference>
<evidence type="ECO:0000256" key="1">
    <source>
        <dbReference type="ARBA" id="ARBA00004613"/>
    </source>
</evidence>
<organism evidence="5 6">
    <name type="scientific">Granulicella aggregans</name>
    <dbReference type="NCBI Taxonomy" id="474949"/>
    <lineage>
        <taxon>Bacteria</taxon>
        <taxon>Pseudomonadati</taxon>
        <taxon>Acidobacteriota</taxon>
        <taxon>Terriglobia</taxon>
        <taxon>Terriglobales</taxon>
        <taxon>Acidobacteriaceae</taxon>
        <taxon>Granulicella</taxon>
    </lineage>
</organism>
<dbReference type="GO" id="GO:0020037">
    <property type="term" value="F:heme binding"/>
    <property type="evidence" value="ECO:0007669"/>
    <property type="project" value="InterPro"/>
</dbReference>
<dbReference type="RefSeq" id="WP_184218008.1">
    <property type="nucleotide sequence ID" value="NZ_JACHIP010000004.1"/>
</dbReference>
<dbReference type="Gene3D" id="1.10.640.10">
    <property type="entry name" value="Haem peroxidase domain superfamily, animal type"/>
    <property type="match status" value="1"/>
</dbReference>
<evidence type="ECO:0000256" key="3">
    <source>
        <dbReference type="ARBA" id="ARBA00023180"/>
    </source>
</evidence>
<dbReference type="GO" id="GO:0006979">
    <property type="term" value="P:response to oxidative stress"/>
    <property type="evidence" value="ECO:0007669"/>
    <property type="project" value="InterPro"/>
</dbReference>
<evidence type="ECO:0000313" key="5">
    <source>
        <dbReference type="EMBL" id="MBB5058391.1"/>
    </source>
</evidence>
<evidence type="ECO:0000256" key="4">
    <source>
        <dbReference type="SAM" id="MobiDB-lite"/>
    </source>
</evidence>
<dbReference type="SUPFAM" id="SSF48113">
    <property type="entry name" value="Heme-dependent peroxidases"/>
    <property type="match status" value="1"/>
</dbReference>
<feature type="region of interest" description="Disordered" evidence="4">
    <location>
        <begin position="1"/>
        <end position="20"/>
    </location>
</feature>
<dbReference type="PANTHER" id="PTHR11475:SF4">
    <property type="entry name" value="CHORION PEROXIDASE"/>
    <property type="match status" value="1"/>
</dbReference>
<dbReference type="InterPro" id="IPR019791">
    <property type="entry name" value="Haem_peroxidase_animal"/>
</dbReference>
<evidence type="ECO:0000313" key="6">
    <source>
        <dbReference type="Proteomes" id="UP000540989"/>
    </source>
</evidence>
<evidence type="ECO:0008006" key="7">
    <source>
        <dbReference type="Google" id="ProtNLM"/>
    </source>
</evidence>
<protein>
    <recommendedName>
        <fullName evidence="7">Heme peroxidase</fullName>
    </recommendedName>
</protein>